<dbReference type="EMBL" id="MN739427">
    <property type="protein sequence ID" value="QHT04381.1"/>
    <property type="molecule type" value="Genomic_DNA"/>
</dbReference>
<reference evidence="1" key="1">
    <citation type="journal article" date="2020" name="Nature">
        <title>Giant virus diversity and host interactions through global metagenomics.</title>
        <authorList>
            <person name="Schulz F."/>
            <person name="Roux S."/>
            <person name="Paez-Espino D."/>
            <person name="Jungbluth S."/>
            <person name="Walsh D.A."/>
            <person name="Denef V.J."/>
            <person name="McMahon K.D."/>
            <person name="Konstantinidis K.T."/>
            <person name="Eloe-Fadrosh E.A."/>
            <person name="Kyrpides N.C."/>
            <person name="Woyke T."/>
        </authorList>
    </citation>
    <scope>NUCLEOTIDE SEQUENCE</scope>
    <source>
        <strain evidence="1">GVMAG-M-3300021185-45</strain>
    </source>
</reference>
<accession>A0A6C0CIR3</accession>
<name>A0A6C0CIR3_9ZZZZ</name>
<sequence>MNSFIHERQTIPVPIQKTRSFENCKELSLNQNFIDPSKMSPPNSFMEKLMKRMDNYYSPTEEKNKNKSFSFKN</sequence>
<protein>
    <submittedName>
        <fullName evidence="1">Uncharacterized protein</fullName>
    </submittedName>
</protein>
<evidence type="ECO:0000313" key="1">
    <source>
        <dbReference type="EMBL" id="QHT04381.1"/>
    </source>
</evidence>
<dbReference type="AlphaFoldDB" id="A0A6C0CIR3"/>
<proteinExistence type="predicted"/>
<organism evidence="1">
    <name type="scientific">viral metagenome</name>
    <dbReference type="NCBI Taxonomy" id="1070528"/>
    <lineage>
        <taxon>unclassified sequences</taxon>
        <taxon>metagenomes</taxon>
        <taxon>organismal metagenomes</taxon>
    </lineage>
</organism>